<feature type="compositionally biased region" description="Polar residues" evidence="1">
    <location>
        <begin position="643"/>
        <end position="661"/>
    </location>
</feature>
<dbReference type="InterPro" id="IPR011009">
    <property type="entry name" value="Kinase-like_dom_sf"/>
</dbReference>
<keyword evidence="4" id="KW-0808">Transferase</keyword>
<dbReference type="OrthoDB" id="4062651at2759"/>
<dbReference type="RefSeq" id="XP_008791458.1">
    <property type="nucleotide sequence ID" value="XM_008793236.4"/>
</dbReference>
<dbReference type="GeneID" id="103708349"/>
<keyword evidence="4" id="KW-0418">Kinase</keyword>
<dbReference type="Pfam" id="PF06760">
    <property type="entry name" value="DUF1221"/>
    <property type="match status" value="1"/>
</dbReference>
<reference evidence="4" key="2">
    <citation type="submission" date="2025-08" db="UniProtKB">
        <authorList>
            <consortium name="RefSeq"/>
        </authorList>
    </citation>
    <scope>IDENTIFICATION</scope>
    <source>
        <tissue evidence="4">Young leaves</tissue>
    </source>
</reference>
<gene>
    <name evidence="4" type="primary">LOC103708349</name>
</gene>
<dbReference type="InterPro" id="IPR000719">
    <property type="entry name" value="Prot_kinase_dom"/>
</dbReference>
<dbReference type="GO" id="GO:0004674">
    <property type="term" value="F:protein serine/threonine kinase activity"/>
    <property type="evidence" value="ECO:0007669"/>
    <property type="project" value="TreeGrafter"/>
</dbReference>
<dbReference type="InterPro" id="IPR010632">
    <property type="entry name" value="DUF1221"/>
</dbReference>
<dbReference type="GO" id="GO:0005524">
    <property type="term" value="F:ATP binding"/>
    <property type="evidence" value="ECO:0007669"/>
    <property type="project" value="InterPro"/>
</dbReference>
<dbReference type="FunFam" id="1.10.510.10:FF:000778">
    <property type="entry name" value="Kinase family protein"/>
    <property type="match status" value="1"/>
</dbReference>
<evidence type="ECO:0000313" key="4">
    <source>
        <dbReference type="RefSeq" id="XP_008791458.1"/>
    </source>
</evidence>
<keyword evidence="3" id="KW-1185">Reference proteome</keyword>
<dbReference type="Gene3D" id="1.10.510.10">
    <property type="entry name" value="Transferase(Phosphotransferase) domain 1"/>
    <property type="match status" value="1"/>
</dbReference>
<dbReference type="SUPFAM" id="SSF56112">
    <property type="entry name" value="Protein kinase-like (PK-like)"/>
    <property type="match status" value="1"/>
</dbReference>
<dbReference type="InterPro" id="IPR001245">
    <property type="entry name" value="Ser-Thr/Tyr_kinase_cat_dom"/>
</dbReference>
<dbReference type="Proteomes" id="UP000228380">
    <property type="component" value="Chromosome 11"/>
</dbReference>
<accession>A0A8B7C497</accession>
<protein>
    <submittedName>
        <fullName evidence="4">Mitogen-activated protein kinase kinase kinase 7</fullName>
    </submittedName>
</protein>
<evidence type="ECO:0000259" key="2">
    <source>
        <dbReference type="PROSITE" id="PS50011"/>
    </source>
</evidence>
<feature type="compositionally biased region" description="Basic residues" evidence="1">
    <location>
        <begin position="666"/>
        <end position="677"/>
    </location>
</feature>
<dbReference type="PROSITE" id="PS50011">
    <property type="entry name" value="PROTEIN_KINASE_DOM"/>
    <property type="match status" value="1"/>
</dbReference>
<feature type="domain" description="Protein kinase" evidence="2">
    <location>
        <begin position="207"/>
        <end position="505"/>
    </location>
</feature>
<reference evidence="3" key="1">
    <citation type="journal article" date="2019" name="Nat. Commun.">
        <title>Genome-wide association mapping of date palm fruit traits.</title>
        <authorList>
            <person name="Hazzouri K.M."/>
            <person name="Gros-Balthazard M."/>
            <person name="Flowers J.M."/>
            <person name="Copetti D."/>
            <person name="Lemansour A."/>
            <person name="Lebrun M."/>
            <person name="Masmoudi K."/>
            <person name="Ferrand S."/>
            <person name="Dhar M.I."/>
            <person name="Fresquez Z.A."/>
            <person name="Rosas U."/>
            <person name="Zhang J."/>
            <person name="Talag J."/>
            <person name="Lee S."/>
            <person name="Kudrna D."/>
            <person name="Powell R.F."/>
            <person name="Leitch I.J."/>
            <person name="Krueger R.R."/>
            <person name="Wing R.A."/>
            <person name="Amiri K.M.A."/>
            <person name="Purugganan M.D."/>
        </authorList>
    </citation>
    <scope>NUCLEOTIDE SEQUENCE [LARGE SCALE GENOMIC DNA]</scope>
    <source>
        <strain evidence="3">cv. Khalas</strain>
    </source>
</reference>
<dbReference type="KEGG" id="pda:103708349"/>
<evidence type="ECO:0000256" key="1">
    <source>
        <dbReference type="SAM" id="MobiDB-lite"/>
    </source>
</evidence>
<dbReference type="InterPro" id="IPR051681">
    <property type="entry name" value="Ser/Thr_Kinases-Pseudokinases"/>
</dbReference>
<dbReference type="Pfam" id="PF07714">
    <property type="entry name" value="PK_Tyr_Ser-Thr"/>
    <property type="match status" value="1"/>
</dbReference>
<dbReference type="PANTHER" id="PTHR44329:SF260">
    <property type="entry name" value="PROTEIN KINASE DOMAIN-CONTAINING PROTEIN"/>
    <property type="match status" value="1"/>
</dbReference>
<dbReference type="AlphaFoldDB" id="A0A8B7C497"/>
<evidence type="ECO:0000313" key="3">
    <source>
        <dbReference type="Proteomes" id="UP000228380"/>
    </source>
</evidence>
<proteinExistence type="predicted"/>
<sequence>MEQFRQIGEVLGSLKALMVFREEIRMNQRQCCLLVDAFNAAFEGIADEIRHHLKFEEKLTKWKGLEQPFKELHRIFREGEQYIKQCLEPKDWWGKAIALSQSTDCVEFHLHNLLWCIPVVLEAIENVGEMTGCDQEEIHQKRIVFSKKYEKEWVEPKLFQHKFGKLYLVSQDVCSRMDGAWKEDRWILSEMIAEKRSAGSRPMAKQENRLAELLMGPKGKLFAASILVGSQDYQVKRRFGSSNYKEVQWMGESFAVKHVIGEIEPLMNEISLLSSINHPNVMHYMYSFYDEEKKEAFLVTDLMSKDLSSHIKEICSSRRRIPFPLLVAVDIMLQIARGMEYLHSRKIYHGDLNLSNVLVRARNSSPDGYLHVKIAGFGLSPLKNSKASGNQAAAMNSCIWYAPEVLLEQEQSGDAGGSKYTEKADVYSFAMICFEVLTGKVPFEDNHLQGDKMSKNIRAGERPLFPFQSPKYLTNLTKRCWHADPSQRPSFSSLCRVLRYVKRFLILNPDHGQPDSVVVPPVDYFDIDTSLSKRFTNWARKETIQVSEIPFQMYAYRVVDREKTSANVKDKSSESGSEEASICGDENAFGTVLTEHVLSTNMVSVRSLPQVTPDSNKKTSARKVNGKAIKQTGQHQKGRTLKPPQQNCGRSLRMNSESQLPTVAMSRRRRMSGHVSD</sequence>
<name>A0A8B7C497_PHODC</name>
<feature type="region of interest" description="Disordered" evidence="1">
    <location>
        <begin position="609"/>
        <end position="677"/>
    </location>
</feature>
<dbReference type="PANTHER" id="PTHR44329">
    <property type="entry name" value="SERINE/THREONINE-PROTEIN KINASE TNNI3K-RELATED"/>
    <property type="match status" value="1"/>
</dbReference>
<organism evidence="3 4">
    <name type="scientific">Phoenix dactylifera</name>
    <name type="common">Date palm</name>
    <dbReference type="NCBI Taxonomy" id="42345"/>
    <lineage>
        <taxon>Eukaryota</taxon>
        <taxon>Viridiplantae</taxon>
        <taxon>Streptophyta</taxon>
        <taxon>Embryophyta</taxon>
        <taxon>Tracheophyta</taxon>
        <taxon>Spermatophyta</taxon>
        <taxon>Magnoliopsida</taxon>
        <taxon>Liliopsida</taxon>
        <taxon>Arecaceae</taxon>
        <taxon>Coryphoideae</taxon>
        <taxon>Phoeniceae</taxon>
        <taxon>Phoenix</taxon>
    </lineage>
</organism>